<keyword evidence="3 9" id="KW-0808">Transferase</keyword>
<evidence type="ECO:0000256" key="6">
    <source>
        <dbReference type="ARBA" id="ARBA00023136"/>
    </source>
</evidence>
<proteinExistence type="predicted"/>
<evidence type="ECO:0000313" key="10">
    <source>
        <dbReference type="Proteomes" id="UP000004067"/>
    </source>
</evidence>
<dbReference type="InterPro" id="IPR029044">
    <property type="entry name" value="Nucleotide-diphossugar_trans"/>
</dbReference>
<keyword evidence="10" id="KW-1185">Reference proteome</keyword>
<dbReference type="CDD" id="cd04187">
    <property type="entry name" value="DPM1_like_bac"/>
    <property type="match status" value="1"/>
</dbReference>
<evidence type="ECO:0000256" key="1">
    <source>
        <dbReference type="ARBA" id="ARBA00004141"/>
    </source>
</evidence>
<evidence type="ECO:0000259" key="8">
    <source>
        <dbReference type="Pfam" id="PF00535"/>
    </source>
</evidence>
<comment type="caution">
    <text evidence="9">The sequence shown here is derived from an EMBL/GenBank/DDBJ whole genome shotgun (WGS) entry which is preliminary data.</text>
</comment>
<dbReference type="GO" id="GO:0016757">
    <property type="term" value="F:glycosyltransferase activity"/>
    <property type="evidence" value="ECO:0007669"/>
    <property type="project" value="UniProtKB-KW"/>
</dbReference>
<keyword evidence="2 9" id="KW-0328">Glycosyltransferase</keyword>
<dbReference type="InterPro" id="IPR001173">
    <property type="entry name" value="Glyco_trans_2-like"/>
</dbReference>
<protein>
    <submittedName>
        <fullName evidence="9">Group 2 glycosyl transferase</fullName>
        <ecNumber evidence="9">2.4.1.-</ecNumber>
    </submittedName>
</protein>
<dbReference type="OrthoDB" id="9807778at2"/>
<dbReference type="SUPFAM" id="SSF53448">
    <property type="entry name" value="Nucleotide-diphospho-sugar transferases"/>
    <property type="match status" value="1"/>
</dbReference>
<name>F5RKI8_9FIRM</name>
<evidence type="ECO:0000256" key="7">
    <source>
        <dbReference type="SAM" id="Phobius"/>
    </source>
</evidence>
<feature type="transmembrane region" description="Helical" evidence="7">
    <location>
        <begin position="261"/>
        <end position="287"/>
    </location>
</feature>
<dbReference type="EC" id="2.4.1.-" evidence="9"/>
<dbReference type="AlphaFoldDB" id="F5RKI8"/>
<keyword evidence="5 7" id="KW-1133">Transmembrane helix</keyword>
<dbReference type="InterPro" id="IPR050256">
    <property type="entry name" value="Glycosyltransferase_2"/>
</dbReference>
<evidence type="ECO:0000256" key="3">
    <source>
        <dbReference type="ARBA" id="ARBA00022679"/>
    </source>
</evidence>
<dbReference type="STRING" id="888060.HMPREF9081_0773"/>
<gene>
    <name evidence="9" type="ORF">HMPREF9081_0773</name>
</gene>
<dbReference type="HOGENOM" id="CLU_033536_0_1_9"/>
<evidence type="ECO:0000256" key="4">
    <source>
        <dbReference type="ARBA" id="ARBA00022692"/>
    </source>
</evidence>
<feature type="domain" description="Glycosyltransferase 2-like" evidence="8">
    <location>
        <begin position="5"/>
        <end position="165"/>
    </location>
</feature>
<keyword evidence="4 7" id="KW-0812">Transmembrane</keyword>
<reference evidence="9 10" key="1">
    <citation type="submission" date="2011-04" db="EMBL/GenBank/DDBJ databases">
        <authorList>
            <person name="Muzny D."/>
            <person name="Qin X."/>
            <person name="Deng J."/>
            <person name="Jiang H."/>
            <person name="Liu Y."/>
            <person name="Qu J."/>
            <person name="Song X.-Z."/>
            <person name="Zhang L."/>
            <person name="Thornton R."/>
            <person name="Coyle M."/>
            <person name="Francisco L."/>
            <person name="Jackson L."/>
            <person name="Javaid M."/>
            <person name="Korchina V."/>
            <person name="Kovar C."/>
            <person name="Mata R."/>
            <person name="Mathew T."/>
            <person name="Ngo R."/>
            <person name="Nguyen L."/>
            <person name="Nguyen N."/>
            <person name="Okwuonu G."/>
            <person name="Ongeri F."/>
            <person name="Pham C."/>
            <person name="Simmons D."/>
            <person name="Wilczek-Boney K."/>
            <person name="Hale W."/>
            <person name="Jakkamsetti A."/>
            <person name="Pham P."/>
            <person name="Ruth R."/>
            <person name="San Lucas F."/>
            <person name="Warren J."/>
            <person name="Zhang J."/>
            <person name="Zhao Z."/>
            <person name="Zhou C."/>
            <person name="Zhu D."/>
            <person name="Lee S."/>
            <person name="Bess C."/>
            <person name="Blankenburg K."/>
            <person name="Forbes L."/>
            <person name="Fu Q."/>
            <person name="Gubbala S."/>
            <person name="Hirani K."/>
            <person name="Jayaseelan J.C."/>
            <person name="Lara F."/>
            <person name="Munidasa M."/>
            <person name="Palculict T."/>
            <person name="Patil S."/>
            <person name="Pu L.-L."/>
            <person name="Saada N."/>
            <person name="Tang L."/>
            <person name="Weissenberger G."/>
            <person name="Zhu Y."/>
            <person name="Hemphill L."/>
            <person name="Shang Y."/>
            <person name="Youmans B."/>
            <person name="Ayvaz T."/>
            <person name="Ross M."/>
            <person name="Santibanez J."/>
            <person name="Aqrawi P."/>
            <person name="Gross S."/>
            <person name="Joshi V."/>
            <person name="Fowler G."/>
            <person name="Nazareth L."/>
            <person name="Reid J."/>
            <person name="Worley K."/>
            <person name="Petrosino J."/>
            <person name="Highlander S."/>
            <person name="Gibbs R."/>
        </authorList>
    </citation>
    <scope>NUCLEOTIDE SEQUENCE [LARGE SCALE GENOMIC DNA]</scope>
    <source>
        <strain evidence="9 10">DSM 2778</strain>
    </source>
</reference>
<evidence type="ECO:0000256" key="2">
    <source>
        <dbReference type="ARBA" id="ARBA00022676"/>
    </source>
</evidence>
<feature type="transmembrane region" description="Helical" evidence="7">
    <location>
        <begin position="229"/>
        <end position="249"/>
    </location>
</feature>
<dbReference type="eggNOG" id="COG0463">
    <property type="taxonomic scope" value="Bacteria"/>
</dbReference>
<dbReference type="EMBL" id="AFHQ01000025">
    <property type="protein sequence ID" value="EGK60916.1"/>
    <property type="molecule type" value="Genomic_DNA"/>
</dbReference>
<dbReference type="RefSeq" id="WP_006305651.1">
    <property type="nucleotide sequence ID" value="NZ_GL892076.1"/>
</dbReference>
<comment type="subcellular location">
    <subcellularLocation>
        <location evidence="1">Membrane</location>
        <topology evidence="1">Multi-pass membrane protein</topology>
    </subcellularLocation>
</comment>
<organism evidence="9 10">
    <name type="scientific">Centipeda periodontii DSM 2778</name>
    <dbReference type="NCBI Taxonomy" id="888060"/>
    <lineage>
        <taxon>Bacteria</taxon>
        <taxon>Bacillati</taxon>
        <taxon>Bacillota</taxon>
        <taxon>Negativicutes</taxon>
        <taxon>Selenomonadales</taxon>
        <taxon>Selenomonadaceae</taxon>
        <taxon>Centipeda</taxon>
    </lineage>
</organism>
<keyword evidence="6 7" id="KW-0472">Membrane</keyword>
<dbReference type="Pfam" id="PF00535">
    <property type="entry name" value="Glycos_transf_2"/>
    <property type="match status" value="1"/>
</dbReference>
<dbReference type="GO" id="GO:0005886">
    <property type="term" value="C:plasma membrane"/>
    <property type="evidence" value="ECO:0007669"/>
    <property type="project" value="TreeGrafter"/>
</dbReference>
<dbReference type="Proteomes" id="UP000004067">
    <property type="component" value="Unassembled WGS sequence"/>
</dbReference>
<evidence type="ECO:0000313" key="9">
    <source>
        <dbReference type="EMBL" id="EGK60916.1"/>
    </source>
</evidence>
<accession>F5RKI8</accession>
<sequence>MKRISIVVPVYNEEENIEHFVLSVEAVMEKLPYAYEILFIDDGSRDRSREILRELGKGDTHVQSIFLARNSGHQLALTCGTDHADGDAVITMDGDMQHPPELLPVLLAQWEAGCDIVQTVRLTTEGVSLFKRLTSKYYYRLLNAMTDVEIQEGGSDFRLMDRKAVLALRRYREHARFIRGIVGAMGFRKTTVEFVAHERFAGRSKFSLHKMISFALDGILAYSVQPLRAAFYVGVFSALLAVLIFLHVLYETLSGETVPGWSTIVVCGLFFGGMQMMMLGICGEYIARILQEVKNRPLYLIAYDNRHARKEPKEERDE</sequence>
<dbReference type="PANTHER" id="PTHR48090:SF1">
    <property type="entry name" value="PROPHAGE BACTOPRENOL GLUCOSYL TRANSFERASE HOMOLOG"/>
    <property type="match status" value="1"/>
</dbReference>
<dbReference type="PANTHER" id="PTHR48090">
    <property type="entry name" value="UNDECAPRENYL-PHOSPHATE 4-DEOXY-4-FORMAMIDO-L-ARABINOSE TRANSFERASE-RELATED"/>
    <property type="match status" value="1"/>
</dbReference>
<evidence type="ECO:0000256" key="5">
    <source>
        <dbReference type="ARBA" id="ARBA00022989"/>
    </source>
</evidence>
<dbReference type="Gene3D" id="3.90.550.10">
    <property type="entry name" value="Spore Coat Polysaccharide Biosynthesis Protein SpsA, Chain A"/>
    <property type="match status" value="1"/>
</dbReference>